<reference evidence="4" key="1">
    <citation type="journal article" date="2019" name="Int. J. Syst. Evol. Microbiol.">
        <title>The Global Catalogue of Microorganisms (GCM) 10K type strain sequencing project: providing services to taxonomists for standard genome sequencing and annotation.</title>
        <authorList>
            <consortium name="The Broad Institute Genomics Platform"/>
            <consortium name="The Broad Institute Genome Sequencing Center for Infectious Disease"/>
            <person name="Wu L."/>
            <person name="Ma J."/>
        </authorList>
    </citation>
    <scope>NUCLEOTIDE SEQUENCE [LARGE SCALE GENOMIC DNA]</scope>
    <source>
        <strain evidence="4">KCTC 42456</strain>
    </source>
</reference>
<dbReference type="CDD" id="cd06445">
    <property type="entry name" value="ATase"/>
    <property type="match status" value="1"/>
</dbReference>
<dbReference type="PANTHER" id="PTHR42942:SF1">
    <property type="entry name" value="ALKYLTRANSFERASE-LIKE PROTEIN 1"/>
    <property type="match status" value="1"/>
</dbReference>
<feature type="domain" description="Methylated-DNA-[protein]-cysteine S-methyltransferase DNA binding" evidence="2">
    <location>
        <begin position="6"/>
        <end position="88"/>
    </location>
</feature>
<dbReference type="Pfam" id="PF01035">
    <property type="entry name" value="DNA_binding_1"/>
    <property type="match status" value="1"/>
</dbReference>
<proteinExistence type="predicted"/>
<evidence type="ECO:0000259" key="2">
    <source>
        <dbReference type="Pfam" id="PF01035"/>
    </source>
</evidence>
<keyword evidence="4" id="KW-1185">Reference proteome</keyword>
<protein>
    <submittedName>
        <fullName evidence="3">MGMT family protein</fullName>
    </submittedName>
</protein>
<keyword evidence="1" id="KW-0227">DNA damage</keyword>
<dbReference type="InterPro" id="IPR014048">
    <property type="entry name" value="MethylDNA_cys_MeTrfase_DNA-bd"/>
</dbReference>
<accession>A0ABW5TUC8</accession>
<evidence type="ECO:0000256" key="1">
    <source>
        <dbReference type="ARBA" id="ARBA00022763"/>
    </source>
</evidence>
<dbReference type="PANTHER" id="PTHR42942">
    <property type="entry name" value="6-O-METHYLGUANINE DNA METHYLTRANSFERASE"/>
    <property type="match status" value="1"/>
</dbReference>
<evidence type="ECO:0000313" key="3">
    <source>
        <dbReference type="EMBL" id="MFD2732474.1"/>
    </source>
</evidence>
<dbReference type="Gene3D" id="1.10.10.10">
    <property type="entry name" value="Winged helix-like DNA-binding domain superfamily/Winged helix DNA-binding domain"/>
    <property type="match status" value="1"/>
</dbReference>
<sequence length="113" mass="12685">MDRASFFEQVYQVVRLIPEGKVTSYGAIAAYLGIKGSSRMVGYAMNGASLILPQIPAHRVVNRNGLLTGKFHFESPTKMEELLAAEGVIVKNDKIQNFKDHYWEPSLELDLEK</sequence>
<dbReference type="SUPFAM" id="SSF46767">
    <property type="entry name" value="Methylated DNA-protein cysteine methyltransferase, C-terminal domain"/>
    <property type="match status" value="1"/>
</dbReference>
<gene>
    <name evidence="3" type="ORF">ACFSSE_12255</name>
</gene>
<dbReference type="NCBIfam" id="TIGR00589">
    <property type="entry name" value="ogt"/>
    <property type="match status" value="1"/>
</dbReference>
<dbReference type="RefSeq" id="WP_379040233.1">
    <property type="nucleotide sequence ID" value="NZ_JBHSKW010000001.1"/>
</dbReference>
<dbReference type="InterPro" id="IPR036217">
    <property type="entry name" value="MethylDNA_cys_MeTrfase_DNAb"/>
</dbReference>
<dbReference type="Proteomes" id="UP001597546">
    <property type="component" value="Unassembled WGS sequence"/>
</dbReference>
<comment type="caution">
    <text evidence="3">The sequence shown here is derived from an EMBL/GenBank/DDBJ whole genome shotgun (WGS) entry which is preliminary data.</text>
</comment>
<name>A0ABW5TUC8_9SPHI</name>
<dbReference type="EMBL" id="JBHULV010000044">
    <property type="protein sequence ID" value="MFD2732474.1"/>
    <property type="molecule type" value="Genomic_DNA"/>
</dbReference>
<dbReference type="InterPro" id="IPR036388">
    <property type="entry name" value="WH-like_DNA-bd_sf"/>
</dbReference>
<evidence type="ECO:0000313" key="4">
    <source>
        <dbReference type="Proteomes" id="UP001597546"/>
    </source>
</evidence>
<organism evidence="3 4">
    <name type="scientific">Pedobacter alpinus</name>
    <dbReference type="NCBI Taxonomy" id="1590643"/>
    <lineage>
        <taxon>Bacteria</taxon>
        <taxon>Pseudomonadati</taxon>
        <taxon>Bacteroidota</taxon>
        <taxon>Sphingobacteriia</taxon>
        <taxon>Sphingobacteriales</taxon>
        <taxon>Sphingobacteriaceae</taxon>
        <taxon>Pedobacter</taxon>
    </lineage>
</organism>
<dbReference type="InterPro" id="IPR052520">
    <property type="entry name" value="ATL_DNA_repair"/>
</dbReference>